<evidence type="ECO:0000256" key="1">
    <source>
        <dbReference type="ARBA" id="ARBA00007689"/>
    </source>
</evidence>
<comment type="similarity">
    <text evidence="1">Belongs to the YciI family.</text>
</comment>
<dbReference type="AlphaFoldDB" id="A0AAE4ZC72"/>
<dbReference type="Gene3D" id="1.10.10.1320">
    <property type="entry name" value="Anti-sigma factor, zinc-finger domain"/>
    <property type="match status" value="1"/>
</dbReference>
<protein>
    <recommendedName>
        <fullName evidence="6">Zinc-finger domain-containing protein</fullName>
    </recommendedName>
</protein>
<dbReference type="InterPro" id="IPR011008">
    <property type="entry name" value="Dimeric_a/b-barrel"/>
</dbReference>
<evidence type="ECO:0000259" key="2">
    <source>
        <dbReference type="Pfam" id="PF03795"/>
    </source>
</evidence>
<dbReference type="Pfam" id="PF03795">
    <property type="entry name" value="YCII"/>
    <property type="match status" value="1"/>
</dbReference>
<dbReference type="InterPro" id="IPR041916">
    <property type="entry name" value="Anti_sigma_zinc_sf"/>
</dbReference>
<dbReference type="Gene3D" id="3.30.70.1060">
    <property type="entry name" value="Dimeric alpha+beta barrel"/>
    <property type="match status" value="1"/>
</dbReference>
<comment type="caution">
    <text evidence="4">The sequence shown here is derived from an EMBL/GenBank/DDBJ whole genome shotgun (WGS) entry which is preliminary data.</text>
</comment>
<organism evidence="4 5">
    <name type="scientific">Candidatus Kutchimonas denitrificans</name>
    <dbReference type="NCBI Taxonomy" id="3056748"/>
    <lineage>
        <taxon>Bacteria</taxon>
        <taxon>Pseudomonadati</taxon>
        <taxon>Gemmatimonadota</taxon>
        <taxon>Gemmatimonadia</taxon>
        <taxon>Candidatus Palauibacterales</taxon>
        <taxon>Candidatus Palauibacteraceae</taxon>
        <taxon>Candidatus Kutchimonas</taxon>
    </lineage>
</organism>
<dbReference type="Pfam" id="PF13490">
    <property type="entry name" value="zf-HC2"/>
    <property type="match status" value="1"/>
</dbReference>
<evidence type="ECO:0000313" key="5">
    <source>
        <dbReference type="Proteomes" id="UP000702544"/>
    </source>
</evidence>
<proteinExistence type="inferred from homology"/>
<feature type="domain" description="Putative zinc-finger" evidence="3">
    <location>
        <begin position="3"/>
        <end position="37"/>
    </location>
</feature>
<name>A0AAE4ZC72_9BACT</name>
<sequence>MKCEVAIDLIADSLADELDAGTRRRLDDHLRTCPSCADEAAELERLWADLDRLPVPETRPANVSRLGRPAESGRRSRRLGALSRAAAVFLLLGGGFLAGRLSSPGIGPVEDAGGHRFLLLIRGSAPERRASDEQLFAEYSDWGARLADDGALITAAELTNDARWVRGDESDESDDELGGFFLIRAPDFDAAERIARSSPHVAYGGAIEIRAVTRR</sequence>
<evidence type="ECO:0000313" key="4">
    <source>
        <dbReference type="EMBL" id="NIR76431.1"/>
    </source>
</evidence>
<accession>A0AAE4ZC72</accession>
<dbReference type="EMBL" id="JAACAK010000130">
    <property type="protein sequence ID" value="NIR76431.1"/>
    <property type="molecule type" value="Genomic_DNA"/>
</dbReference>
<evidence type="ECO:0000259" key="3">
    <source>
        <dbReference type="Pfam" id="PF13490"/>
    </source>
</evidence>
<evidence type="ECO:0008006" key="6">
    <source>
        <dbReference type="Google" id="ProtNLM"/>
    </source>
</evidence>
<dbReference type="Proteomes" id="UP000702544">
    <property type="component" value="Unassembled WGS sequence"/>
</dbReference>
<dbReference type="InterPro" id="IPR027383">
    <property type="entry name" value="Znf_put"/>
</dbReference>
<dbReference type="SUPFAM" id="SSF54909">
    <property type="entry name" value="Dimeric alpha+beta barrel"/>
    <property type="match status" value="1"/>
</dbReference>
<reference evidence="4 5" key="1">
    <citation type="submission" date="2020-01" db="EMBL/GenBank/DDBJ databases">
        <title>Genomes assembled from Gulf of Kutch pelagic sediment metagenomes.</title>
        <authorList>
            <person name="Chandrashekar M."/>
            <person name="Mahajan M.S."/>
            <person name="Dave K.J."/>
            <person name="Vatsa P."/>
            <person name="Nathani N.M."/>
        </authorList>
    </citation>
    <scope>NUCLEOTIDE SEQUENCE [LARGE SCALE GENOMIC DNA]</scope>
    <source>
        <strain evidence="4">KS3-K002</strain>
    </source>
</reference>
<dbReference type="InterPro" id="IPR005545">
    <property type="entry name" value="YCII"/>
</dbReference>
<gene>
    <name evidence="4" type="ORF">GWO12_15215</name>
</gene>
<feature type="domain" description="YCII-related" evidence="2">
    <location>
        <begin position="125"/>
        <end position="213"/>
    </location>
</feature>